<keyword evidence="2" id="KW-1003">Cell membrane</keyword>
<evidence type="ECO:0000256" key="5">
    <source>
        <dbReference type="ARBA" id="ARBA00023136"/>
    </source>
</evidence>
<gene>
    <name evidence="7" type="ORF">HMPREF9193_00698</name>
</gene>
<evidence type="ECO:0000256" key="2">
    <source>
        <dbReference type="ARBA" id="ARBA00022475"/>
    </source>
</evidence>
<name>A0ABN0NZU4_TRELE</name>
<evidence type="ECO:0000256" key="4">
    <source>
        <dbReference type="ARBA" id="ARBA00022989"/>
    </source>
</evidence>
<dbReference type="RefSeq" id="WP_021686922.1">
    <property type="nucleotide sequence ID" value="NZ_KI260564.1"/>
</dbReference>
<keyword evidence="5 6" id="KW-0472">Membrane</keyword>
<keyword evidence="8" id="KW-1185">Reference proteome</keyword>
<evidence type="ECO:0000256" key="3">
    <source>
        <dbReference type="ARBA" id="ARBA00022692"/>
    </source>
</evidence>
<dbReference type="InterPro" id="IPR050833">
    <property type="entry name" value="Poly_Biosynth_Transport"/>
</dbReference>
<evidence type="ECO:0000313" key="7">
    <source>
        <dbReference type="EMBL" id="ERJ93609.1"/>
    </source>
</evidence>
<protein>
    <submittedName>
        <fullName evidence="7">Polysaccharide biosynthesis protein</fullName>
    </submittedName>
</protein>
<dbReference type="Proteomes" id="UP000016649">
    <property type="component" value="Unassembled WGS sequence"/>
</dbReference>
<feature type="transmembrane region" description="Helical" evidence="6">
    <location>
        <begin position="151"/>
        <end position="173"/>
    </location>
</feature>
<organism evidence="7 8">
    <name type="scientific">Treponema lecithinolyticum ATCC 700332</name>
    <dbReference type="NCBI Taxonomy" id="1321815"/>
    <lineage>
        <taxon>Bacteria</taxon>
        <taxon>Pseudomonadati</taxon>
        <taxon>Spirochaetota</taxon>
        <taxon>Spirochaetia</taxon>
        <taxon>Spirochaetales</taxon>
        <taxon>Treponemataceae</taxon>
        <taxon>Treponema</taxon>
    </lineage>
</organism>
<keyword evidence="4 6" id="KW-1133">Transmembrane helix</keyword>
<dbReference type="InterPro" id="IPR002797">
    <property type="entry name" value="Polysacc_synth"/>
</dbReference>
<feature type="transmembrane region" description="Helical" evidence="6">
    <location>
        <begin position="86"/>
        <end position="112"/>
    </location>
</feature>
<feature type="transmembrane region" description="Helical" evidence="6">
    <location>
        <begin position="363"/>
        <end position="382"/>
    </location>
</feature>
<dbReference type="PANTHER" id="PTHR30250">
    <property type="entry name" value="PST FAMILY PREDICTED COLANIC ACID TRANSPORTER"/>
    <property type="match status" value="1"/>
</dbReference>
<dbReference type="Pfam" id="PF01943">
    <property type="entry name" value="Polysacc_synt"/>
    <property type="match status" value="1"/>
</dbReference>
<feature type="transmembrane region" description="Helical" evidence="6">
    <location>
        <begin position="292"/>
        <end position="314"/>
    </location>
</feature>
<dbReference type="EMBL" id="AWVH01000023">
    <property type="protein sequence ID" value="ERJ93609.1"/>
    <property type="molecule type" value="Genomic_DNA"/>
</dbReference>
<evidence type="ECO:0000313" key="8">
    <source>
        <dbReference type="Proteomes" id="UP000016649"/>
    </source>
</evidence>
<proteinExistence type="predicted"/>
<feature type="transmembrane region" description="Helical" evidence="6">
    <location>
        <begin position="12"/>
        <end position="32"/>
    </location>
</feature>
<feature type="transmembrane region" description="Helical" evidence="6">
    <location>
        <begin position="220"/>
        <end position="246"/>
    </location>
</feature>
<feature type="transmembrane region" description="Helical" evidence="6">
    <location>
        <begin position="118"/>
        <end position="139"/>
    </location>
</feature>
<keyword evidence="3 6" id="KW-0812">Transmembrane</keyword>
<evidence type="ECO:0000256" key="1">
    <source>
        <dbReference type="ARBA" id="ARBA00004651"/>
    </source>
</evidence>
<dbReference type="PANTHER" id="PTHR30250:SF28">
    <property type="entry name" value="POLYSACCHARIDE BIOSYNTHESIS PROTEIN"/>
    <property type="match status" value="1"/>
</dbReference>
<feature type="transmembrane region" description="Helical" evidence="6">
    <location>
        <begin position="44"/>
        <end position="65"/>
    </location>
</feature>
<reference evidence="7 8" key="1">
    <citation type="submission" date="2013-08" db="EMBL/GenBank/DDBJ databases">
        <authorList>
            <person name="Weinstock G."/>
            <person name="Sodergren E."/>
            <person name="Wylie T."/>
            <person name="Fulton L."/>
            <person name="Fulton R."/>
            <person name="Fronick C."/>
            <person name="O'Laughlin M."/>
            <person name="Godfrey J."/>
            <person name="Miner T."/>
            <person name="Herter B."/>
            <person name="Appelbaum E."/>
            <person name="Cordes M."/>
            <person name="Lek S."/>
            <person name="Wollam A."/>
            <person name="Pepin K.H."/>
            <person name="Palsikar V.B."/>
            <person name="Mitreva M."/>
            <person name="Wilson R.K."/>
        </authorList>
    </citation>
    <scope>NUCLEOTIDE SEQUENCE [LARGE SCALE GENOMIC DNA]</scope>
    <source>
        <strain evidence="7 8">ATCC 700332</strain>
    </source>
</reference>
<feature type="transmembrane region" description="Helical" evidence="6">
    <location>
        <begin position="258"/>
        <end position="280"/>
    </location>
</feature>
<sequence length="422" mass="47419">MMISNKYNISFIKTSTFLLIATTVANICAYLFQIVTARYLSVESYGILNTALSFNFLFAITALPLQNFVANEISKLKARNELCSGFFRFTVHSLLPNILLLTFVPATFAVILGRRVHISYINIFITIVYFSLTNIQMWIVGMFQGLQRFKILAIVIMLFPMSVLFFGAGAAMLGHSETGVLFGRLLAGILTISFFYVLLYRIFMHDKTVYVADKIGIFKYFVLTGSAYIFYNTLMQADILLVRLFFSSYETGIYSSAAIFGKAIIYFPAAIALVIFPLVAENTAAGDTSEKLLLKAILLNVVLSILGAFFLLLFSKFIVLISLGNAYVNATQLVRFYGFAFVPLSIINIFFTYFLAKEKYICILPLGIAVLIEIIGTCLFHASFIQVMVNIFFASFIGNIIFIVLLYDEYRKCKIKQIGAMN</sequence>
<comment type="subcellular location">
    <subcellularLocation>
        <location evidence="1">Cell membrane</location>
        <topology evidence="1">Multi-pass membrane protein</topology>
    </subcellularLocation>
</comment>
<feature type="transmembrane region" description="Helical" evidence="6">
    <location>
        <begin position="388"/>
        <end position="407"/>
    </location>
</feature>
<feature type="transmembrane region" description="Helical" evidence="6">
    <location>
        <begin position="334"/>
        <end position="356"/>
    </location>
</feature>
<evidence type="ECO:0000256" key="6">
    <source>
        <dbReference type="SAM" id="Phobius"/>
    </source>
</evidence>
<accession>A0ABN0NZU4</accession>
<comment type="caution">
    <text evidence="7">The sequence shown here is derived from an EMBL/GenBank/DDBJ whole genome shotgun (WGS) entry which is preliminary data.</text>
</comment>
<feature type="transmembrane region" description="Helical" evidence="6">
    <location>
        <begin position="179"/>
        <end position="199"/>
    </location>
</feature>